<dbReference type="RefSeq" id="WP_175107239.1">
    <property type="nucleotide sequence ID" value="NZ_CADIKM010000032.1"/>
</dbReference>
<gene>
    <name evidence="2" type="ORF">LMG28138_04601</name>
</gene>
<dbReference type="InterPro" id="IPR001109">
    <property type="entry name" value="Hydrogenase_HupF/HypC"/>
</dbReference>
<evidence type="ECO:0008006" key="4">
    <source>
        <dbReference type="Google" id="ProtNLM"/>
    </source>
</evidence>
<proteinExistence type="inferred from homology"/>
<comment type="similarity">
    <text evidence="1">Belongs to the HupF/HypC family.</text>
</comment>
<dbReference type="FunFam" id="2.30.30.140:FF:000022">
    <property type="entry name" value="Hydrogenase assembly chaperone HybG"/>
    <property type="match status" value="1"/>
</dbReference>
<evidence type="ECO:0000313" key="3">
    <source>
        <dbReference type="Proteomes" id="UP000494115"/>
    </source>
</evidence>
<dbReference type="SUPFAM" id="SSF159127">
    <property type="entry name" value="HupF/HypC-like"/>
    <property type="match status" value="1"/>
</dbReference>
<dbReference type="AlphaFoldDB" id="A0A6S7BGH3"/>
<dbReference type="Pfam" id="PF01455">
    <property type="entry name" value="HupF_HypC"/>
    <property type="match status" value="1"/>
</dbReference>
<protein>
    <recommendedName>
        <fullName evidence="4">Hydrogenase maturation factor HybG</fullName>
    </recommendedName>
</protein>
<keyword evidence="3" id="KW-1185">Reference proteome</keyword>
<dbReference type="GO" id="GO:0005506">
    <property type="term" value="F:iron ion binding"/>
    <property type="evidence" value="ECO:0007669"/>
    <property type="project" value="TreeGrafter"/>
</dbReference>
<dbReference type="GO" id="GO:0051604">
    <property type="term" value="P:protein maturation"/>
    <property type="evidence" value="ECO:0007669"/>
    <property type="project" value="TreeGrafter"/>
</dbReference>
<dbReference type="Proteomes" id="UP000494115">
    <property type="component" value="Unassembled WGS sequence"/>
</dbReference>
<dbReference type="Gene3D" id="2.30.30.140">
    <property type="match status" value="1"/>
</dbReference>
<dbReference type="GO" id="GO:1902670">
    <property type="term" value="F:carbon dioxide binding"/>
    <property type="evidence" value="ECO:0007669"/>
    <property type="project" value="TreeGrafter"/>
</dbReference>
<reference evidence="2 3" key="1">
    <citation type="submission" date="2020-04" db="EMBL/GenBank/DDBJ databases">
        <authorList>
            <person name="De Canck E."/>
        </authorList>
    </citation>
    <scope>NUCLEOTIDE SEQUENCE [LARGE SCALE GENOMIC DNA]</scope>
    <source>
        <strain evidence="2 3">LMG 28138</strain>
    </source>
</reference>
<dbReference type="NCBIfam" id="TIGR00074">
    <property type="entry name" value="hypC_hupF"/>
    <property type="match status" value="1"/>
</dbReference>
<name>A0A6S7BGH3_9BURK</name>
<dbReference type="PANTHER" id="PTHR35177:SF2">
    <property type="entry name" value="HYDROGENASE MATURATION FACTOR HYBG"/>
    <property type="match status" value="1"/>
</dbReference>
<dbReference type="InterPro" id="IPR019812">
    <property type="entry name" value="Hydgase_assmbl_chp_CS"/>
</dbReference>
<accession>A0A6S7BGH3</accession>
<evidence type="ECO:0000256" key="1">
    <source>
        <dbReference type="ARBA" id="ARBA00006018"/>
    </source>
</evidence>
<sequence>MCLGIPGQIIEIHDADQNLALVEVGGVRRVINIAFVVEDDRPPAACIGDWVLVHVGFAMSRLDETEAHRTLALLRELGEAQAELAAMMEGGGEAPVAYSADRRNGARDD</sequence>
<dbReference type="EMBL" id="CADIKM010000032">
    <property type="protein sequence ID" value="CAB3799169.1"/>
    <property type="molecule type" value="Genomic_DNA"/>
</dbReference>
<organism evidence="2 3">
    <name type="scientific">Pararobbsia alpina</name>
    <dbReference type="NCBI Taxonomy" id="621374"/>
    <lineage>
        <taxon>Bacteria</taxon>
        <taxon>Pseudomonadati</taxon>
        <taxon>Pseudomonadota</taxon>
        <taxon>Betaproteobacteria</taxon>
        <taxon>Burkholderiales</taxon>
        <taxon>Burkholderiaceae</taxon>
        <taxon>Pararobbsia</taxon>
    </lineage>
</organism>
<dbReference type="PRINTS" id="PR00445">
    <property type="entry name" value="HUPFHYPC"/>
</dbReference>
<dbReference type="PANTHER" id="PTHR35177">
    <property type="entry name" value="HYDROGENASE MATURATION FACTOR HYBG"/>
    <property type="match status" value="1"/>
</dbReference>
<evidence type="ECO:0000313" key="2">
    <source>
        <dbReference type="EMBL" id="CAB3799169.1"/>
    </source>
</evidence>
<dbReference type="PROSITE" id="PS01097">
    <property type="entry name" value="HUPF_HYPC"/>
    <property type="match status" value="1"/>
</dbReference>